<protein>
    <submittedName>
        <fullName evidence="1">Uncharacterized protein</fullName>
    </submittedName>
</protein>
<gene>
    <name evidence="1" type="ORF">F1325_01715</name>
</gene>
<reference evidence="1 2" key="1">
    <citation type="submission" date="2019-09" db="EMBL/GenBank/DDBJ databases">
        <title>Emergence of a chromosome-mediated tetracycline resistance gene in Proteus strain.</title>
        <authorList>
            <person name="He D."/>
            <person name="Wang L."/>
        </authorList>
    </citation>
    <scope>NUCLEOTIDE SEQUENCE [LARGE SCALE GENOMIC DNA]</scope>
    <source>
        <strain evidence="1 2">T60</strain>
    </source>
</reference>
<evidence type="ECO:0000313" key="2">
    <source>
        <dbReference type="Proteomes" id="UP000464700"/>
    </source>
</evidence>
<dbReference type="KEGG" id="pcol:F1325_01715"/>
<organism evidence="1 2">
    <name type="scientific">Proteus columbae</name>
    <dbReference type="NCBI Taxonomy" id="1987580"/>
    <lineage>
        <taxon>Bacteria</taxon>
        <taxon>Pseudomonadati</taxon>
        <taxon>Pseudomonadota</taxon>
        <taxon>Gammaproteobacteria</taxon>
        <taxon>Enterobacterales</taxon>
        <taxon>Morganellaceae</taxon>
        <taxon>Proteus</taxon>
    </lineage>
</organism>
<sequence length="171" mass="19988">MLFPNNIHFKIVPKGFTKLAVCQGMCHPFIKNSHQLIVADIRFPDNDSTHAVVPVCLYRLIHGKTLPEPLSVQADIDRLLSYHPILEGILLSECLRIGQRSFANKLISLFNPFNNPELRPKLMWLCWYDLTLGFPLDDWLNTLKMKTEEQLVEWIIDRQMEGRRDYMLFCC</sequence>
<dbReference type="Proteomes" id="UP000464700">
    <property type="component" value="Chromosome"/>
</dbReference>
<accession>A0A6I7DG84</accession>
<dbReference type="EMBL" id="CP043925">
    <property type="protein sequence ID" value="QHN12450.1"/>
    <property type="molecule type" value="Genomic_DNA"/>
</dbReference>
<evidence type="ECO:0000313" key="1">
    <source>
        <dbReference type="EMBL" id="QHN12450.1"/>
    </source>
</evidence>
<name>A0A6I7DG84_9GAMM</name>
<dbReference type="AlphaFoldDB" id="A0A6I7DG84"/>
<keyword evidence="2" id="KW-1185">Reference proteome</keyword>
<proteinExistence type="predicted"/>